<comment type="subcellular location">
    <subcellularLocation>
        <location evidence="1">Cell membrane</location>
        <topology evidence="1">Single-pass type I membrane protein</topology>
    </subcellularLocation>
</comment>
<protein>
    <submittedName>
        <fullName evidence="12">Putative leucine-rich repeat domain, L domain-containing protein</fullName>
    </submittedName>
</protein>
<dbReference type="Gene3D" id="3.80.10.10">
    <property type="entry name" value="Ribonuclease Inhibitor"/>
    <property type="match status" value="1"/>
</dbReference>
<evidence type="ECO:0000313" key="12">
    <source>
        <dbReference type="EMBL" id="PRQ35791.1"/>
    </source>
</evidence>
<sequence>MNILMHSKCLTFLSFQFSYVADEESPADFGIADFDDGFQRLENLELSGCNLTGEMPAWLSNQIVLHLNSNKITGPIPSQLGTLPRLFNVDYSSNRIVGEFPKQLLRLPMLSATSYPPAIYLRHKSIYGSIPIEIGQLDSLRRLGLEHNNFTGNIPGQISNLKDLNYLALSENHLSGQIPTSWTSLNFLSFFNVSYLQQIWKGEYQQALRSKALMYLRLKGPRKFVVFHFQMSAIQSRDLMIKIRTMSIKFHRFIFRGLGWGSS</sequence>
<keyword evidence="4" id="KW-0433">Leucine-rich repeat</keyword>
<evidence type="ECO:0000313" key="13">
    <source>
        <dbReference type="Proteomes" id="UP000238479"/>
    </source>
</evidence>
<keyword evidence="9" id="KW-0472">Membrane</keyword>
<organism evidence="12 13">
    <name type="scientific">Rosa chinensis</name>
    <name type="common">China rose</name>
    <dbReference type="NCBI Taxonomy" id="74649"/>
    <lineage>
        <taxon>Eukaryota</taxon>
        <taxon>Viridiplantae</taxon>
        <taxon>Streptophyta</taxon>
        <taxon>Embryophyta</taxon>
        <taxon>Tracheophyta</taxon>
        <taxon>Spermatophyta</taxon>
        <taxon>Magnoliopsida</taxon>
        <taxon>eudicotyledons</taxon>
        <taxon>Gunneridae</taxon>
        <taxon>Pentapetalae</taxon>
        <taxon>rosids</taxon>
        <taxon>fabids</taxon>
        <taxon>Rosales</taxon>
        <taxon>Rosaceae</taxon>
        <taxon>Rosoideae</taxon>
        <taxon>Rosoideae incertae sedis</taxon>
        <taxon>Rosa</taxon>
    </lineage>
</organism>
<keyword evidence="3" id="KW-1003">Cell membrane</keyword>
<dbReference type="Pfam" id="PF00560">
    <property type="entry name" value="LRR_1"/>
    <property type="match status" value="4"/>
</dbReference>
<keyword evidence="6" id="KW-0732">Signal</keyword>
<accession>A0A2P6QNN7</accession>
<keyword evidence="5" id="KW-0812">Transmembrane</keyword>
<evidence type="ECO:0000256" key="3">
    <source>
        <dbReference type="ARBA" id="ARBA00022475"/>
    </source>
</evidence>
<dbReference type="EMBL" id="PDCK01000043">
    <property type="protein sequence ID" value="PRQ35791.1"/>
    <property type="molecule type" value="Genomic_DNA"/>
</dbReference>
<proteinExistence type="inferred from homology"/>
<evidence type="ECO:0000256" key="5">
    <source>
        <dbReference type="ARBA" id="ARBA00022692"/>
    </source>
</evidence>
<dbReference type="FunFam" id="3.80.10.10:FF:000041">
    <property type="entry name" value="LRR receptor-like serine/threonine-protein kinase ERECTA"/>
    <property type="match status" value="1"/>
</dbReference>
<evidence type="ECO:0000256" key="7">
    <source>
        <dbReference type="ARBA" id="ARBA00022737"/>
    </source>
</evidence>
<evidence type="ECO:0000256" key="9">
    <source>
        <dbReference type="ARBA" id="ARBA00023136"/>
    </source>
</evidence>
<dbReference type="Proteomes" id="UP000238479">
    <property type="component" value="Chromosome 5"/>
</dbReference>
<comment type="similarity">
    <text evidence="2">Belongs to the RLP family.</text>
</comment>
<dbReference type="PANTHER" id="PTHR48052:SF81">
    <property type="entry name" value="LEUCINE-RICH REPEAT-CONTAINING N-TERMINAL PLANT-TYPE DOMAIN-CONTAINING PROTEIN"/>
    <property type="match status" value="1"/>
</dbReference>
<gene>
    <name evidence="12" type="ORF">RchiOBHm_Chr5g0083801</name>
</gene>
<dbReference type="PANTHER" id="PTHR48052">
    <property type="entry name" value="UNNAMED PRODUCT"/>
    <property type="match status" value="1"/>
</dbReference>
<evidence type="ECO:0000256" key="10">
    <source>
        <dbReference type="ARBA" id="ARBA00023170"/>
    </source>
</evidence>
<keyword evidence="13" id="KW-1185">Reference proteome</keyword>
<name>A0A2P6QNN7_ROSCH</name>
<dbReference type="InterPro" id="IPR032675">
    <property type="entry name" value="LRR_dom_sf"/>
</dbReference>
<comment type="caution">
    <text evidence="12">The sequence shown here is derived from an EMBL/GenBank/DDBJ whole genome shotgun (WGS) entry which is preliminary data.</text>
</comment>
<keyword evidence="11" id="KW-0325">Glycoprotein</keyword>
<dbReference type="InterPro" id="IPR001611">
    <property type="entry name" value="Leu-rich_rpt"/>
</dbReference>
<evidence type="ECO:0000256" key="2">
    <source>
        <dbReference type="ARBA" id="ARBA00009592"/>
    </source>
</evidence>
<dbReference type="Gramene" id="PRQ35791">
    <property type="protein sequence ID" value="PRQ35791"/>
    <property type="gene ID" value="RchiOBHm_Chr5g0083801"/>
</dbReference>
<dbReference type="SUPFAM" id="SSF52058">
    <property type="entry name" value="L domain-like"/>
    <property type="match status" value="1"/>
</dbReference>
<dbReference type="STRING" id="74649.A0A2P6QNN7"/>
<evidence type="ECO:0000256" key="8">
    <source>
        <dbReference type="ARBA" id="ARBA00022989"/>
    </source>
</evidence>
<evidence type="ECO:0000256" key="4">
    <source>
        <dbReference type="ARBA" id="ARBA00022614"/>
    </source>
</evidence>
<evidence type="ECO:0000256" key="1">
    <source>
        <dbReference type="ARBA" id="ARBA00004251"/>
    </source>
</evidence>
<keyword evidence="8" id="KW-1133">Transmembrane helix</keyword>
<keyword evidence="10" id="KW-0675">Receptor</keyword>
<reference evidence="12 13" key="1">
    <citation type="journal article" date="2018" name="Nat. Genet.">
        <title>The Rosa genome provides new insights in the design of modern roses.</title>
        <authorList>
            <person name="Bendahmane M."/>
        </authorList>
    </citation>
    <scope>NUCLEOTIDE SEQUENCE [LARGE SCALE GENOMIC DNA]</scope>
    <source>
        <strain evidence="13">cv. Old Blush</strain>
    </source>
</reference>
<evidence type="ECO:0000256" key="11">
    <source>
        <dbReference type="ARBA" id="ARBA00023180"/>
    </source>
</evidence>
<dbReference type="AlphaFoldDB" id="A0A2P6QNN7"/>
<keyword evidence="7" id="KW-0677">Repeat</keyword>
<evidence type="ECO:0000256" key="6">
    <source>
        <dbReference type="ARBA" id="ARBA00022729"/>
    </source>
</evidence>
<dbReference type="GO" id="GO:0005886">
    <property type="term" value="C:plasma membrane"/>
    <property type="evidence" value="ECO:0007669"/>
    <property type="project" value="UniProtKB-SubCell"/>
</dbReference>